<dbReference type="PANTHER" id="PTHR11061:SF30">
    <property type="entry name" value="TRNA (URACIL(54)-C(5))-METHYLTRANSFERASE"/>
    <property type="match status" value="1"/>
</dbReference>
<dbReference type="PANTHER" id="PTHR11061">
    <property type="entry name" value="RNA M5U METHYLTRANSFERASE"/>
    <property type="match status" value="1"/>
</dbReference>
<proteinExistence type="predicted"/>
<reference evidence="5" key="1">
    <citation type="submission" date="2018-05" db="EMBL/GenBank/DDBJ databases">
        <authorList>
            <person name="Lanie J.A."/>
            <person name="Ng W.-L."/>
            <person name="Kazmierczak K.M."/>
            <person name="Andrzejewski T.M."/>
            <person name="Davidsen T.M."/>
            <person name="Wayne K.J."/>
            <person name="Tettelin H."/>
            <person name="Glass J.I."/>
            <person name="Rusch D."/>
            <person name="Podicherti R."/>
            <person name="Tsui H.-C.T."/>
            <person name="Winkler M.E."/>
        </authorList>
    </citation>
    <scope>NUCLEOTIDE SEQUENCE</scope>
</reference>
<dbReference type="PROSITE" id="PS50926">
    <property type="entry name" value="TRAM"/>
    <property type="match status" value="1"/>
</dbReference>
<dbReference type="SUPFAM" id="SSF50249">
    <property type="entry name" value="Nucleic acid-binding proteins"/>
    <property type="match status" value="1"/>
</dbReference>
<accession>A0A382G6Y1</accession>
<keyword evidence="1" id="KW-0489">Methyltransferase</keyword>
<evidence type="ECO:0000256" key="1">
    <source>
        <dbReference type="ARBA" id="ARBA00022603"/>
    </source>
</evidence>
<dbReference type="InterPro" id="IPR002792">
    <property type="entry name" value="TRAM_dom"/>
</dbReference>
<feature type="domain" description="TRAM" evidence="4">
    <location>
        <begin position="9"/>
        <end position="67"/>
    </location>
</feature>
<evidence type="ECO:0000256" key="2">
    <source>
        <dbReference type="ARBA" id="ARBA00022679"/>
    </source>
</evidence>
<dbReference type="InterPro" id="IPR012340">
    <property type="entry name" value="NA-bd_OB-fold"/>
</dbReference>
<organism evidence="5">
    <name type="scientific">marine metagenome</name>
    <dbReference type="NCBI Taxonomy" id="408172"/>
    <lineage>
        <taxon>unclassified sequences</taxon>
        <taxon>metagenomes</taxon>
        <taxon>ecological metagenomes</taxon>
    </lineage>
</organism>
<dbReference type="Gene3D" id="2.40.50.1070">
    <property type="match status" value="1"/>
</dbReference>
<dbReference type="EMBL" id="UINC01053924">
    <property type="protein sequence ID" value="SVB71030.1"/>
    <property type="molecule type" value="Genomic_DNA"/>
</dbReference>
<dbReference type="InterPro" id="IPR010280">
    <property type="entry name" value="U5_MeTrfase_fam"/>
</dbReference>
<dbReference type="NCBIfam" id="TIGR00479">
    <property type="entry name" value="rumA"/>
    <property type="match status" value="1"/>
</dbReference>
<evidence type="ECO:0000256" key="3">
    <source>
        <dbReference type="ARBA" id="ARBA00022691"/>
    </source>
</evidence>
<dbReference type="GO" id="GO:0070475">
    <property type="term" value="P:rRNA base methylation"/>
    <property type="evidence" value="ECO:0007669"/>
    <property type="project" value="TreeGrafter"/>
</dbReference>
<keyword evidence="3" id="KW-0949">S-adenosyl-L-methionine</keyword>
<evidence type="ECO:0000313" key="5">
    <source>
        <dbReference type="EMBL" id="SVB71030.1"/>
    </source>
</evidence>
<gene>
    <name evidence="5" type="ORF">METZ01_LOCUS223884</name>
</gene>
<sequence>MAKQKHIIPVRSGEKLQLTVDSQGSSGDGICKYKGYTLFVPGGLPGDQVFTEVIKITPRFGVTRVIEQRSASPYRVEPPCPVFTQCGGCKLQDLKYEKQMEFKVSVVKDALKHIAGIDPPSIRPIPAKQIYHYRNKGSFAVQKQSGFLRMGFFKQNSHDVISTERCEILPDQINKIKEWIRELLIKHQISIYDEQKHLGLFRELVIRHSARTNQSLVGLITTRGNFQKKFLSDLTAKDPSSRLKVCGIVQNINPQKTNVLLGKETRVLWGQGKLSEKLGNLKFRLSLTSFFQVHPEQTIRLFE</sequence>
<evidence type="ECO:0000259" key="4">
    <source>
        <dbReference type="PROSITE" id="PS50926"/>
    </source>
</evidence>
<dbReference type="GO" id="GO:0070041">
    <property type="term" value="F:rRNA (uridine-C5-)-methyltransferase activity"/>
    <property type="evidence" value="ECO:0007669"/>
    <property type="project" value="TreeGrafter"/>
</dbReference>
<dbReference type="Pfam" id="PF01938">
    <property type="entry name" value="TRAM"/>
    <property type="match status" value="1"/>
</dbReference>
<dbReference type="PROSITE" id="PS51687">
    <property type="entry name" value="SAM_MT_RNA_M5U"/>
    <property type="match status" value="1"/>
</dbReference>
<protein>
    <recommendedName>
        <fullName evidence="4">TRAM domain-containing protein</fullName>
    </recommendedName>
</protein>
<dbReference type="Gene3D" id="2.40.50.140">
    <property type="entry name" value="Nucleic acid-binding proteins"/>
    <property type="match status" value="1"/>
</dbReference>
<dbReference type="SUPFAM" id="SSF53335">
    <property type="entry name" value="S-adenosyl-L-methionine-dependent methyltransferases"/>
    <property type="match status" value="1"/>
</dbReference>
<dbReference type="FunFam" id="2.40.50.1070:FF:000003">
    <property type="entry name" value="23S rRNA (Uracil-5-)-methyltransferase RumA"/>
    <property type="match status" value="1"/>
</dbReference>
<name>A0A382G6Y1_9ZZZZ</name>
<keyword evidence="2" id="KW-0808">Transferase</keyword>
<dbReference type="InterPro" id="IPR029063">
    <property type="entry name" value="SAM-dependent_MTases_sf"/>
</dbReference>
<feature type="non-terminal residue" evidence="5">
    <location>
        <position position="303"/>
    </location>
</feature>
<dbReference type="AlphaFoldDB" id="A0A382G6Y1"/>